<comment type="caution">
    <text evidence="2">The sequence shown here is derived from an EMBL/GenBank/DDBJ whole genome shotgun (WGS) entry which is preliminary data.</text>
</comment>
<name>A0ABN7XPV7_GIGMA</name>
<evidence type="ECO:0000313" key="2">
    <source>
        <dbReference type="EMBL" id="CAG8857387.1"/>
    </source>
</evidence>
<protein>
    <submittedName>
        <fullName evidence="2">21129_t:CDS:1</fullName>
    </submittedName>
</protein>
<dbReference type="EMBL" id="CAJVQB010170420">
    <property type="protein sequence ID" value="CAG8857387.1"/>
    <property type="molecule type" value="Genomic_DNA"/>
</dbReference>
<dbReference type="Proteomes" id="UP000789901">
    <property type="component" value="Unassembled WGS sequence"/>
</dbReference>
<feature type="non-terminal residue" evidence="2">
    <location>
        <position position="1"/>
    </location>
</feature>
<sequence>EEKIEILQAKTKIMNDHLKALENKPVIDSKTKLNYISQILYRQKQLEKLKKDYEGLKIKLEILIEKNDSLQTELFDLKKQTLNKFNKMTWAQKKTIQIDKDLNTSKDNNKTRKGKVDECTKNFKRKILESYTMNQVNYDEIEPID</sequence>
<evidence type="ECO:0000313" key="3">
    <source>
        <dbReference type="Proteomes" id="UP000789901"/>
    </source>
</evidence>
<feature type="coiled-coil region" evidence="1">
    <location>
        <begin position="4"/>
        <end position="80"/>
    </location>
</feature>
<keyword evidence="1" id="KW-0175">Coiled coil</keyword>
<feature type="non-terminal residue" evidence="2">
    <location>
        <position position="145"/>
    </location>
</feature>
<reference evidence="2 3" key="1">
    <citation type="submission" date="2021-06" db="EMBL/GenBank/DDBJ databases">
        <authorList>
            <person name="Kallberg Y."/>
            <person name="Tangrot J."/>
            <person name="Rosling A."/>
        </authorList>
    </citation>
    <scope>NUCLEOTIDE SEQUENCE [LARGE SCALE GENOMIC DNA]</scope>
    <source>
        <strain evidence="2 3">120-4 pot B 10/14</strain>
    </source>
</reference>
<evidence type="ECO:0000256" key="1">
    <source>
        <dbReference type="SAM" id="Coils"/>
    </source>
</evidence>
<organism evidence="2 3">
    <name type="scientific">Gigaspora margarita</name>
    <dbReference type="NCBI Taxonomy" id="4874"/>
    <lineage>
        <taxon>Eukaryota</taxon>
        <taxon>Fungi</taxon>
        <taxon>Fungi incertae sedis</taxon>
        <taxon>Mucoromycota</taxon>
        <taxon>Glomeromycotina</taxon>
        <taxon>Glomeromycetes</taxon>
        <taxon>Diversisporales</taxon>
        <taxon>Gigasporaceae</taxon>
        <taxon>Gigaspora</taxon>
    </lineage>
</organism>
<proteinExistence type="predicted"/>
<accession>A0ABN7XPV7</accession>
<gene>
    <name evidence="2" type="ORF">GMARGA_LOCUS46208</name>
</gene>
<keyword evidence="3" id="KW-1185">Reference proteome</keyword>